<dbReference type="GO" id="GO:0006400">
    <property type="term" value="P:tRNA modification"/>
    <property type="evidence" value="ECO:0007669"/>
    <property type="project" value="TreeGrafter"/>
</dbReference>
<reference evidence="7" key="1">
    <citation type="submission" date="2021-06" db="EMBL/GenBank/DDBJ databases">
        <authorList>
            <person name="Hodson N. C."/>
            <person name="Mongue J. A."/>
            <person name="Jaron S. K."/>
        </authorList>
    </citation>
    <scope>NUCLEOTIDE SEQUENCE</scope>
</reference>
<dbReference type="PANTHER" id="PTHR21314:SF0">
    <property type="entry name" value="QUEUOSINE 5'-PHOSPHATE N-GLYCOSYLASE_HYDROLASE"/>
    <property type="match status" value="1"/>
</dbReference>
<comment type="catalytic activity">
    <reaction evidence="5 6">
        <text>queuosine 5'-phosphate + H2O = queuine + D-ribose 5-phosphate</text>
        <dbReference type="Rhea" id="RHEA:75387"/>
        <dbReference type="ChEBI" id="CHEBI:15377"/>
        <dbReference type="ChEBI" id="CHEBI:17433"/>
        <dbReference type="ChEBI" id="CHEBI:78346"/>
        <dbReference type="ChEBI" id="CHEBI:194371"/>
    </reaction>
    <physiologicalReaction direction="left-to-right" evidence="5 6">
        <dbReference type="Rhea" id="RHEA:75388"/>
    </physiologicalReaction>
</comment>
<dbReference type="Proteomes" id="UP000708208">
    <property type="component" value="Unassembled WGS sequence"/>
</dbReference>
<evidence type="ECO:0000313" key="8">
    <source>
        <dbReference type="Proteomes" id="UP000708208"/>
    </source>
</evidence>
<dbReference type="AlphaFoldDB" id="A0A8J2PNR4"/>
<dbReference type="InterPro" id="IPR019438">
    <property type="entry name" value="Q_salvage"/>
</dbReference>
<evidence type="ECO:0000256" key="2">
    <source>
        <dbReference type="ARBA" id="ARBA00035119"/>
    </source>
</evidence>
<dbReference type="PANTHER" id="PTHR21314">
    <property type="entry name" value="QUEUOSINE 5'-PHOSPHATE N-GLYCOSYLASE_HYDROLASE-RELATED"/>
    <property type="match status" value="1"/>
</dbReference>
<evidence type="ECO:0000313" key="7">
    <source>
        <dbReference type="EMBL" id="CAG7837973.1"/>
    </source>
</evidence>
<organism evidence="7 8">
    <name type="scientific">Allacma fusca</name>
    <dbReference type="NCBI Taxonomy" id="39272"/>
    <lineage>
        <taxon>Eukaryota</taxon>
        <taxon>Metazoa</taxon>
        <taxon>Ecdysozoa</taxon>
        <taxon>Arthropoda</taxon>
        <taxon>Hexapoda</taxon>
        <taxon>Collembola</taxon>
        <taxon>Symphypleona</taxon>
        <taxon>Sminthuridae</taxon>
        <taxon>Allacma</taxon>
    </lineage>
</organism>
<evidence type="ECO:0000256" key="1">
    <source>
        <dbReference type="ARBA" id="ARBA00022801"/>
    </source>
</evidence>
<dbReference type="GO" id="GO:0016787">
    <property type="term" value="F:hydrolase activity"/>
    <property type="evidence" value="ECO:0007669"/>
    <property type="project" value="UniProtKB-KW"/>
</dbReference>
<evidence type="ECO:0000256" key="6">
    <source>
        <dbReference type="RuleBase" id="RU365002"/>
    </source>
</evidence>
<sequence length="361" mass="40889">TPLPSSVMAEVARKVLSPAESGRLIVDTARDVAIIKKGVEDAAEHIYDSLQSGKLSLQNFKQAELHPKVADEKAIDWIFLVDTLNFSFWSGCSKSEGEETPKWQVKYNGNIYTGYFAFCAGVNRAITEEGLDITNPKVFGSLTVDDVSRIFRSETTTPIPLVQERVNSLKEVADVLLSKYSGSFVNCVKASKGSALELLKTVVEDFPCYRDQAPYVYDENTTVTFYKRAQILIADIWACFEGQGLGQFSDINSLTMFADYRYVNEALVVSQFLGQIHDLQKALEEDLELANGDRREIEIRAASIHAVELIKEKVQQRLRENGQKEDSINSIMIDHFLWDYRRENAEALEKHPYHKTRCIFY</sequence>
<comment type="similarity">
    <text evidence="2 6">Belongs to the QNG1 protein family.</text>
</comment>
<evidence type="ECO:0000256" key="5">
    <source>
        <dbReference type="ARBA" id="ARBA00048204"/>
    </source>
</evidence>
<feature type="non-terminal residue" evidence="7">
    <location>
        <position position="1"/>
    </location>
</feature>
<comment type="function">
    <text evidence="6">Catalyzes the hydrolysis of queuosine 5'-phosphate, releasing the nucleobase queuine (q). Is required for salvage of queuine from exogenous queuosine (Q) that is imported and then converted to queuosine 5'-phosphate intracellularly.</text>
</comment>
<name>A0A8J2PNR4_9HEXA</name>
<comment type="caution">
    <text evidence="7">The sequence shown here is derived from an EMBL/GenBank/DDBJ whole genome shotgun (WGS) entry which is preliminary data.</text>
</comment>
<dbReference type="Pfam" id="PF10343">
    <property type="entry name" value="Q_salvage"/>
    <property type="match status" value="1"/>
</dbReference>
<dbReference type="EC" id="3.2.2.-" evidence="6"/>
<gene>
    <name evidence="7" type="ORF">AFUS01_LOCUS46996</name>
</gene>
<keyword evidence="8" id="KW-1185">Reference proteome</keyword>
<accession>A0A8J2PNR4</accession>
<protein>
    <recommendedName>
        <fullName evidence="3 6">Queuosine 5'-phosphate N-glycosylase/hydrolase</fullName>
        <ecNumber evidence="6">3.2.2.-</ecNumber>
    </recommendedName>
    <alternativeName>
        <fullName evidence="4 6">Queuosine-nucleotide N-glycosylase/hydrolase</fullName>
    </alternativeName>
</protein>
<keyword evidence="1 6" id="KW-0378">Hydrolase</keyword>
<evidence type="ECO:0000256" key="4">
    <source>
        <dbReference type="ARBA" id="ARBA00035393"/>
    </source>
</evidence>
<evidence type="ECO:0000256" key="3">
    <source>
        <dbReference type="ARBA" id="ARBA00035306"/>
    </source>
</evidence>
<proteinExistence type="inferred from homology"/>
<dbReference type="OrthoDB" id="416777at2759"/>
<dbReference type="EMBL" id="CAJVCH010571614">
    <property type="protein sequence ID" value="CAG7837973.1"/>
    <property type="molecule type" value="Genomic_DNA"/>
</dbReference>